<protein>
    <submittedName>
        <fullName evidence="1">Uncharacterized protein</fullName>
    </submittedName>
</protein>
<comment type="caution">
    <text evidence="1">The sequence shown here is derived from an EMBL/GenBank/DDBJ whole genome shotgun (WGS) entry which is preliminary data.</text>
</comment>
<organism evidence="1 2">
    <name type="scientific">Cupriavidus oxalaticus</name>
    <dbReference type="NCBI Taxonomy" id="96344"/>
    <lineage>
        <taxon>Bacteria</taxon>
        <taxon>Pseudomonadati</taxon>
        <taxon>Pseudomonadota</taxon>
        <taxon>Betaproteobacteria</taxon>
        <taxon>Burkholderiales</taxon>
        <taxon>Burkholderiaceae</taxon>
        <taxon>Cupriavidus</taxon>
    </lineage>
</organism>
<gene>
    <name evidence="1" type="ORF">CO2235_U670030</name>
</gene>
<dbReference type="EMBL" id="OGUS01000073">
    <property type="protein sequence ID" value="SPC07417.1"/>
    <property type="molecule type" value="Genomic_DNA"/>
</dbReference>
<accession>A0A375FQ34</accession>
<name>A0A375FQ34_9BURK</name>
<dbReference type="Proteomes" id="UP000256862">
    <property type="component" value="Unassembled WGS sequence"/>
</dbReference>
<dbReference type="AntiFam" id="ANF00015">
    <property type="entry name" value="tRNA translation"/>
</dbReference>
<evidence type="ECO:0000313" key="1">
    <source>
        <dbReference type="EMBL" id="SPC07417.1"/>
    </source>
</evidence>
<reference evidence="2" key="1">
    <citation type="submission" date="2018-01" db="EMBL/GenBank/DDBJ databases">
        <authorList>
            <person name="Gaut B.S."/>
            <person name="Morton B.R."/>
            <person name="Clegg M.T."/>
            <person name="Duvall M.R."/>
        </authorList>
    </citation>
    <scope>NUCLEOTIDE SEQUENCE [LARGE SCALE GENOMIC DNA]</scope>
</reference>
<proteinExistence type="predicted"/>
<sequence length="130" mass="13697">MQIPSRRVECGAHLAQVAELVDALGSGPSGGNTVEVRVLSWAPRFQSEKPARQCGLFVFPEPVNPSAGQSSDAARSNCDLTIASKQWISCVDADRSLSFSSNDKMALNPALIRSSDSAVPAGTMFSTSVV</sequence>
<dbReference type="AlphaFoldDB" id="A0A375FQ34"/>
<evidence type="ECO:0000313" key="2">
    <source>
        <dbReference type="Proteomes" id="UP000256862"/>
    </source>
</evidence>